<dbReference type="GO" id="GO:0016817">
    <property type="term" value="F:hydrolase activity, acting on acid anhydrides"/>
    <property type="evidence" value="ECO:0007669"/>
    <property type="project" value="InterPro"/>
</dbReference>
<keyword evidence="2" id="KW-0378">Hydrolase</keyword>
<dbReference type="Pfam" id="PF19263">
    <property type="entry name" value="DUF5906"/>
    <property type="match status" value="1"/>
</dbReference>
<feature type="domain" description="SF3 helicase" evidence="6">
    <location>
        <begin position="577"/>
        <end position="738"/>
    </location>
</feature>
<dbReference type="PANTHER" id="PTHR35372">
    <property type="entry name" value="ATP BINDING PROTEIN-RELATED"/>
    <property type="match status" value="1"/>
</dbReference>
<dbReference type="Pfam" id="PF08707">
    <property type="entry name" value="PriCT_2"/>
    <property type="match status" value="1"/>
</dbReference>
<accession>A0A7M3UNX3</accession>
<proteinExistence type="predicted"/>
<dbReference type="EMBL" id="MT663537">
    <property type="protein sequence ID" value="QOI90416.1"/>
    <property type="molecule type" value="Genomic_DNA"/>
</dbReference>
<dbReference type="SUPFAM" id="SSF52540">
    <property type="entry name" value="P-loop containing nucleoside triphosphate hydrolases"/>
    <property type="match status" value="1"/>
</dbReference>
<dbReference type="InterPro" id="IPR014818">
    <property type="entry name" value="Phage/plasmid_primase_P4_C"/>
</dbReference>
<dbReference type="GO" id="GO:0004386">
    <property type="term" value="F:helicase activity"/>
    <property type="evidence" value="ECO:0007669"/>
    <property type="project" value="UniProtKB-KW"/>
</dbReference>
<keyword evidence="5" id="KW-0175">Coiled coil</keyword>
<reference evidence="7" key="1">
    <citation type="submission" date="2020-06" db="EMBL/GenBank/DDBJ databases">
        <title>Lateral gene transfer of anion-conducting channel rhodopsins between green algae and giant viruses.</title>
        <authorList>
            <person name="Rozenberg A."/>
            <person name="Oppermann J."/>
            <person name="Wietek J."/>
            <person name="Fernandez Lahore R.G."/>
            <person name="Sandaa R.-A."/>
            <person name="Bratbak G."/>
            <person name="Hegemann P."/>
            <person name="Beja O."/>
        </authorList>
    </citation>
    <scope>NUCLEOTIDE SEQUENCE</scope>
    <source>
        <strain evidence="7">01B</strain>
    </source>
</reference>
<dbReference type="NCBIfam" id="TIGR01613">
    <property type="entry name" value="primase_Cterm"/>
    <property type="match status" value="1"/>
</dbReference>
<evidence type="ECO:0000313" key="7">
    <source>
        <dbReference type="EMBL" id="QOI90416.1"/>
    </source>
</evidence>
<organismHost>
    <name type="scientific">Pyramimonas plurioculata</name>
    <dbReference type="NCBI Taxonomy" id="36893"/>
</organismHost>
<evidence type="ECO:0000256" key="3">
    <source>
        <dbReference type="ARBA" id="ARBA00022806"/>
    </source>
</evidence>
<evidence type="ECO:0000256" key="5">
    <source>
        <dbReference type="SAM" id="Coils"/>
    </source>
</evidence>
<name>A0A7M3UNX3_POV01</name>
<keyword evidence="4" id="KW-0067">ATP-binding</keyword>
<dbReference type="GO" id="GO:0005524">
    <property type="term" value="F:ATP binding"/>
    <property type="evidence" value="ECO:0007669"/>
    <property type="project" value="UniProtKB-KW"/>
</dbReference>
<dbReference type="PANTHER" id="PTHR35372:SF2">
    <property type="entry name" value="SF3 HELICASE DOMAIN-CONTAINING PROTEIN"/>
    <property type="match status" value="1"/>
</dbReference>
<organism evidence="7">
    <name type="scientific">Pyramimonas orientalis virus</name>
    <name type="common">PoV01</name>
    <dbReference type="NCBI Taxonomy" id="455367"/>
    <lineage>
        <taxon>Viruses</taxon>
        <taxon>Varidnaviria</taxon>
        <taxon>Bamfordvirae</taxon>
        <taxon>Nucleocytoviricota</taxon>
        <taxon>Megaviricetes</taxon>
        <taxon>Imitervirales</taxon>
        <taxon>Allomimiviridae</taxon>
        <taxon>Heliosvirus</taxon>
        <taxon>Heliosvirus raunefjordenense</taxon>
    </lineage>
</organism>
<dbReference type="PROSITE" id="PS51206">
    <property type="entry name" value="SF3_HELICASE_1"/>
    <property type="match status" value="1"/>
</dbReference>
<evidence type="ECO:0000256" key="2">
    <source>
        <dbReference type="ARBA" id="ARBA00022801"/>
    </source>
</evidence>
<sequence>MSNLQYKRRVVDFLNRMKSVKESTFTHTSITEPAGSFYLKYDDMLTFNDLYKEAMKNDCDLYLTEKHRDISPVLIDLDLRFEKNVTERQYSLQMIEEIVKMYIEEIKRYVELPCFVNAYVMEKSNPVYVEKKDIVKDGIHIILTNVVTRPSVQFIVRKNLLKRFGKLMKEMNLLNSIEDVFDEQVIFQNNWQMYGSKKPNNEAYKVTYDMSYNVEDKELVYNDVNEDDTHYVDILSIRNKYNENNLKQEFRESVVKMDKEMKDAEDKKEQKKHVYNKIIQNHESNFKPSCEELNLVKKLLVILNPKRAIDYCDWIRLGWCLRNIDIDLLAEWDEFSKKSTKYEAGACDLLWYRMKEGGLGIGTLHMWAKQDNPEKYNKLVTEDISSLIYKSLSLTDYDIALVIARMFRHRFRCASHKHHIWYEFEGHGWKEKEKGYTLFYKEIPTLLFNEYMKAIEKESARARNGDDREMDICAKNIEKLTKISLKLKSTSFVKDKMYKECSGLFYEPKFEEKLDSNPKLLGFENGVYDLDNDEFREGRPEDYISMTTGINYIEYDVENPYVDEVDGFMRKVLTNDNVREYVWTLFASILDGTNRDEKFHIWTGSGSNGKSKIVELFQHTIGDYACIFNVSLLTQKRVGSNATNSELAIAKGKRFAILQEPEENERLNVGLMKELTGGDQIQCRCLFKEPIRFKPMFKMILTCNHMPAIPPDDGGTWRRVRRVEYTSKFVDDPNPNNEHEFRIDRELGYKFELWKETFMAMLLRYYKLYKKKGKIVEPREVMEYTYEYQRKNDVFADFCDTVIAEDAGAAVDVTSLFERFKEYCNADNIKNKAKKSTFQEAMEKRYGKLVLVKGVKCWKGIKLVEKLKPEEDEDEQIHD</sequence>
<dbReference type="Pfam" id="PF23162">
    <property type="entry name" value="AEP_C962R"/>
    <property type="match status" value="1"/>
</dbReference>
<evidence type="ECO:0000256" key="1">
    <source>
        <dbReference type="ARBA" id="ARBA00022741"/>
    </source>
</evidence>
<dbReference type="SMART" id="SM00885">
    <property type="entry name" value="D5_N"/>
    <property type="match status" value="1"/>
</dbReference>
<keyword evidence="1" id="KW-0547">Nucleotide-binding</keyword>
<dbReference type="InterPro" id="IPR004968">
    <property type="entry name" value="DNA_primase/NTPase_C"/>
</dbReference>
<dbReference type="InterPro" id="IPR051620">
    <property type="entry name" value="ORF904-like_C"/>
</dbReference>
<keyword evidence="3" id="KW-0347">Helicase</keyword>
<gene>
    <name evidence="7" type="ORF">HWQ62_00280</name>
</gene>
<dbReference type="InterPro" id="IPR056443">
    <property type="entry name" value="AEP_C962R"/>
</dbReference>
<dbReference type="Gene3D" id="3.40.50.300">
    <property type="entry name" value="P-loop containing nucleotide triphosphate hydrolases"/>
    <property type="match status" value="1"/>
</dbReference>
<dbReference type="Pfam" id="PF03288">
    <property type="entry name" value="Pox_D5"/>
    <property type="match status" value="1"/>
</dbReference>
<protein>
    <recommendedName>
        <fullName evidence="6">SF3 helicase domain-containing protein</fullName>
    </recommendedName>
</protein>
<evidence type="ECO:0000256" key="4">
    <source>
        <dbReference type="ARBA" id="ARBA00022840"/>
    </source>
</evidence>
<dbReference type="Pfam" id="PF08706">
    <property type="entry name" value="D5_N"/>
    <property type="match status" value="1"/>
</dbReference>
<dbReference type="InterPro" id="IPR014015">
    <property type="entry name" value="Helicase_SF3_DNA-vir"/>
</dbReference>
<dbReference type="InterPro" id="IPR006500">
    <property type="entry name" value="Helicase_put_C_phage/plasmid"/>
</dbReference>
<dbReference type="InterPro" id="IPR014819">
    <property type="entry name" value="PriCT_2"/>
</dbReference>
<dbReference type="InterPro" id="IPR027417">
    <property type="entry name" value="P-loop_NTPase"/>
</dbReference>
<evidence type="ECO:0000259" key="6">
    <source>
        <dbReference type="PROSITE" id="PS51206"/>
    </source>
</evidence>
<dbReference type="InterPro" id="IPR045455">
    <property type="entry name" value="NrS-1_pol-like_helicase"/>
</dbReference>
<feature type="coiled-coil region" evidence="5">
    <location>
        <begin position="247"/>
        <end position="281"/>
    </location>
</feature>